<evidence type="ECO:0000313" key="2">
    <source>
        <dbReference type="EMBL" id="MBP1299974.1"/>
    </source>
</evidence>
<feature type="region of interest" description="Disordered" evidence="1">
    <location>
        <begin position="27"/>
        <end position="70"/>
    </location>
</feature>
<protein>
    <submittedName>
        <fullName evidence="2">Uncharacterized protein</fullName>
    </submittedName>
</protein>
<evidence type="ECO:0000313" key="3">
    <source>
        <dbReference type="Proteomes" id="UP000673383"/>
    </source>
</evidence>
<reference evidence="2" key="1">
    <citation type="submission" date="2021-02" db="EMBL/GenBank/DDBJ databases">
        <title>Genomic Encyclopedia of Type Strains, Phase IV (KMG-V): Genome sequencing to study the core and pangenomes of soil and plant-associated prokaryotes.</title>
        <authorList>
            <person name="Whitman W."/>
        </authorList>
    </citation>
    <scope>NUCLEOTIDE SEQUENCE</scope>
    <source>
        <strain evidence="2">USDA 406</strain>
    </source>
</reference>
<evidence type="ECO:0000256" key="1">
    <source>
        <dbReference type="SAM" id="MobiDB-lite"/>
    </source>
</evidence>
<sequence length="70" mass="7922">MPWLLLIVAFVLLVAIMKSFRQQTGVDFQGAPSGIRRRARKAGNDEWQARSDSIARKQKRKRKPPSGPFG</sequence>
<dbReference type="EMBL" id="JAFICZ010000002">
    <property type="protein sequence ID" value="MBP1299974.1"/>
    <property type="molecule type" value="Genomic_DNA"/>
</dbReference>
<dbReference type="Proteomes" id="UP000673383">
    <property type="component" value="Unassembled WGS sequence"/>
</dbReference>
<name>A0A8I1YE29_BRAEL</name>
<proteinExistence type="predicted"/>
<accession>A0A8I1YE29</accession>
<organism evidence="2 3">
    <name type="scientific">Bradyrhizobium elkanii</name>
    <dbReference type="NCBI Taxonomy" id="29448"/>
    <lineage>
        <taxon>Bacteria</taxon>
        <taxon>Pseudomonadati</taxon>
        <taxon>Pseudomonadota</taxon>
        <taxon>Alphaproteobacteria</taxon>
        <taxon>Hyphomicrobiales</taxon>
        <taxon>Nitrobacteraceae</taxon>
        <taxon>Bradyrhizobium</taxon>
    </lineage>
</organism>
<feature type="compositionally biased region" description="Basic and acidic residues" evidence="1">
    <location>
        <begin position="42"/>
        <end position="55"/>
    </location>
</feature>
<dbReference type="AlphaFoldDB" id="A0A8I1YE29"/>
<comment type="caution">
    <text evidence="2">The sequence shown here is derived from an EMBL/GenBank/DDBJ whole genome shotgun (WGS) entry which is preliminary data.</text>
</comment>
<gene>
    <name evidence="2" type="ORF">JOH49_009802</name>
</gene>